<accession>A0ABN3P887</accession>
<dbReference type="Pfam" id="PF22564">
    <property type="entry name" value="HAAS"/>
    <property type="match status" value="1"/>
</dbReference>
<evidence type="ECO:0008006" key="4">
    <source>
        <dbReference type="Google" id="ProtNLM"/>
    </source>
</evidence>
<comment type="caution">
    <text evidence="2">The sequence shown here is derived from an EMBL/GenBank/DDBJ whole genome shotgun (WGS) entry which is preliminary data.</text>
</comment>
<evidence type="ECO:0000313" key="2">
    <source>
        <dbReference type="EMBL" id="GAA2569715.1"/>
    </source>
</evidence>
<dbReference type="EMBL" id="BAAARI010000003">
    <property type="protein sequence ID" value="GAA2569715.1"/>
    <property type="molecule type" value="Genomic_DNA"/>
</dbReference>
<dbReference type="RefSeq" id="WP_344226692.1">
    <property type="nucleotide sequence ID" value="NZ_BAAARI010000003.1"/>
</dbReference>
<evidence type="ECO:0000313" key="3">
    <source>
        <dbReference type="Proteomes" id="UP001500274"/>
    </source>
</evidence>
<sequence length="173" mass="18826">MTGSRPTRRSAGFRASLYLMRLDWHLEAVVPAAERRRIVRSLREEIDQDPRPVEAALADLGSPRTLAARYGEGGRRRPLWSIGVLTAGTALLIYWVVFLAFAGGMLAVVDAASPMSAQAHFLFVPVMAFSNADGIGIGWSGGVEWLVVPLTVTAIALLVGARSWRLLRREEAG</sequence>
<keyword evidence="1" id="KW-0472">Membrane</keyword>
<proteinExistence type="predicted"/>
<feature type="transmembrane region" description="Helical" evidence="1">
    <location>
        <begin position="79"/>
        <end position="109"/>
    </location>
</feature>
<dbReference type="Proteomes" id="UP001500274">
    <property type="component" value="Unassembled WGS sequence"/>
</dbReference>
<reference evidence="2 3" key="1">
    <citation type="journal article" date="2019" name="Int. J. Syst. Evol. Microbiol.">
        <title>The Global Catalogue of Microorganisms (GCM) 10K type strain sequencing project: providing services to taxonomists for standard genome sequencing and annotation.</title>
        <authorList>
            <consortium name="The Broad Institute Genomics Platform"/>
            <consortium name="The Broad Institute Genome Sequencing Center for Infectious Disease"/>
            <person name="Wu L."/>
            <person name="Ma J."/>
        </authorList>
    </citation>
    <scope>NUCLEOTIDE SEQUENCE [LARGE SCALE GENOMIC DNA]</scope>
    <source>
        <strain evidence="2 3">JCM 16365</strain>
    </source>
</reference>
<keyword evidence="3" id="KW-1185">Reference proteome</keyword>
<keyword evidence="1" id="KW-1133">Transmembrane helix</keyword>
<name>A0ABN3P887_9MICO</name>
<protein>
    <recommendedName>
        <fullName evidence="4">DUF1700 domain-containing protein</fullName>
    </recommendedName>
</protein>
<keyword evidence="1" id="KW-0812">Transmembrane</keyword>
<gene>
    <name evidence="2" type="ORF">GCM10009862_05620</name>
</gene>
<organism evidence="2 3">
    <name type="scientific">Microbacterium binotii</name>
    <dbReference type="NCBI Taxonomy" id="462710"/>
    <lineage>
        <taxon>Bacteria</taxon>
        <taxon>Bacillati</taxon>
        <taxon>Actinomycetota</taxon>
        <taxon>Actinomycetes</taxon>
        <taxon>Micrococcales</taxon>
        <taxon>Microbacteriaceae</taxon>
        <taxon>Microbacterium</taxon>
    </lineage>
</organism>
<evidence type="ECO:0000256" key="1">
    <source>
        <dbReference type="SAM" id="Phobius"/>
    </source>
</evidence>
<feature type="transmembrane region" description="Helical" evidence="1">
    <location>
        <begin position="145"/>
        <end position="164"/>
    </location>
</feature>